<dbReference type="PANTHER" id="PTHR21212:SF0">
    <property type="entry name" value="SEIPIN"/>
    <property type="match status" value="1"/>
</dbReference>
<dbReference type="eggNOG" id="KOG4200">
    <property type="taxonomic scope" value="Eukaryota"/>
</dbReference>
<feature type="compositionally biased region" description="Basic and acidic residues" evidence="7">
    <location>
        <begin position="78"/>
        <end position="89"/>
    </location>
</feature>
<feature type="compositionally biased region" description="Acidic residues" evidence="7">
    <location>
        <begin position="96"/>
        <end position="112"/>
    </location>
</feature>
<name>A0A0D3H9C9_9ORYZ</name>
<evidence type="ECO:0000256" key="8">
    <source>
        <dbReference type="SAM" id="Phobius"/>
    </source>
</evidence>
<feature type="compositionally biased region" description="Polar residues" evidence="7">
    <location>
        <begin position="63"/>
        <end position="74"/>
    </location>
</feature>
<dbReference type="HOGENOM" id="CLU_035656_1_0_1"/>
<evidence type="ECO:0000256" key="1">
    <source>
        <dbReference type="ARBA" id="ARBA00004477"/>
    </source>
</evidence>
<evidence type="ECO:0000256" key="6">
    <source>
        <dbReference type="ARBA" id="ARBA00023136"/>
    </source>
</evidence>
<keyword evidence="2 8" id="KW-0812">Transmembrane</keyword>
<evidence type="ECO:0000313" key="10">
    <source>
        <dbReference type="Proteomes" id="UP000026960"/>
    </source>
</evidence>
<evidence type="ECO:0000256" key="3">
    <source>
        <dbReference type="ARBA" id="ARBA00022824"/>
    </source>
</evidence>
<organism evidence="9">
    <name type="scientific">Oryza barthii</name>
    <dbReference type="NCBI Taxonomy" id="65489"/>
    <lineage>
        <taxon>Eukaryota</taxon>
        <taxon>Viridiplantae</taxon>
        <taxon>Streptophyta</taxon>
        <taxon>Embryophyta</taxon>
        <taxon>Tracheophyta</taxon>
        <taxon>Spermatophyta</taxon>
        <taxon>Magnoliopsida</taxon>
        <taxon>Liliopsida</taxon>
        <taxon>Poales</taxon>
        <taxon>Poaceae</taxon>
        <taxon>BOP clade</taxon>
        <taxon>Oryzoideae</taxon>
        <taxon>Oryzeae</taxon>
        <taxon>Oryzinae</taxon>
        <taxon>Oryza</taxon>
    </lineage>
</organism>
<feature type="transmembrane region" description="Helical" evidence="8">
    <location>
        <begin position="149"/>
        <end position="171"/>
    </location>
</feature>
<evidence type="ECO:0000256" key="2">
    <source>
        <dbReference type="ARBA" id="ARBA00022692"/>
    </source>
</evidence>
<dbReference type="GO" id="GO:0005789">
    <property type="term" value="C:endoplasmic reticulum membrane"/>
    <property type="evidence" value="ECO:0007669"/>
    <property type="project" value="UniProtKB-SubCell"/>
</dbReference>
<reference evidence="9" key="1">
    <citation type="journal article" date="2009" name="Rice">
        <title>De Novo Next Generation Sequencing of Plant Genomes.</title>
        <authorList>
            <person name="Rounsley S."/>
            <person name="Marri P.R."/>
            <person name="Yu Y."/>
            <person name="He R."/>
            <person name="Sisneros N."/>
            <person name="Goicoechea J.L."/>
            <person name="Lee S.J."/>
            <person name="Angelova A."/>
            <person name="Kudrna D."/>
            <person name="Luo M."/>
            <person name="Affourtit J."/>
            <person name="Desany B."/>
            <person name="Knight J."/>
            <person name="Niazi F."/>
            <person name="Egholm M."/>
            <person name="Wing R.A."/>
        </authorList>
    </citation>
    <scope>NUCLEOTIDE SEQUENCE [LARGE SCALE GENOMIC DNA]</scope>
    <source>
        <strain evidence="9">cv. IRGC 105608</strain>
    </source>
</reference>
<dbReference type="Proteomes" id="UP000026960">
    <property type="component" value="Chromosome 9"/>
</dbReference>
<dbReference type="EnsemblPlants" id="OBART09G17620.1">
    <property type="protein sequence ID" value="OBART09G17620.1"/>
    <property type="gene ID" value="OBART09G17620"/>
</dbReference>
<evidence type="ECO:0000313" key="9">
    <source>
        <dbReference type="EnsemblPlants" id="OBART09G17620.1"/>
    </source>
</evidence>
<dbReference type="STRING" id="65489.A0A0D3H9C9"/>
<feature type="region of interest" description="Disordered" evidence="7">
    <location>
        <begin position="1"/>
        <end position="134"/>
    </location>
</feature>
<feature type="transmembrane region" description="Helical" evidence="8">
    <location>
        <begin position="418"/>
        <end position="441"/>
    </location>
</feature>
<keyword evidence="4 8" id="KW-1133">Transmembrane helix</keyword>
<reference evidence="9" key="2">
    <citation type="submission" date="2015-03" db="UniProtKB">
        <authorList>
            <consortium name="EnsemblPlants"/>
        </authorList>
    </citation>
    <scope>IDENTIFICATION</scope>
</reference>
<feature type="transmembrane region" description="Helical" evidence="8">
    <location>
        <begin position="222"/>
        <end position="245"/>
    </location>
</feature>
<dbReference type="GO" id="GO:0006629">
    <property type="term" value="P:lipid metabolic process"/>
    <property type="evidence" value="ECO:0007669"/>
    <property type="project" value="UniProtKB-KW"/>
</dbReference>
<keyword evidence="5" id="KW-0443">Lipid metabolism</keyword>
<keyword evidence="6 8" id="KW-0472">Membrane</keyword>
<sequence>MEADEPAAAAASTSLDSDDSFFDALDSLPSPPSPPHTPSSSTLRRRRPRRGWSLKQHEDDTAASPTFSDSSTITVVDEAVKPDSEETSSHRPPPPPEEEDEEDAAEAAVEGEVEARDAKLNPAPAPAPTPTPPPPGILESLAMLVIKAVVFQVSALISCLTFPIRLLQWWFLLVTDPLGLVRRARGWALEVAGHATGAAAARLGGGEGVGRMVARLAWGSLWAVYVCVVLCSILVMAFLGGGLLVGKVVEEPIQVSETLNFDYTKPSPVAFVPVQRLVPPNQRMQLEVFLTLPESDYNRRLGVFQVRAEFLSADGKVISTSSQPCMLKFKSAHMHFIETFLRSVSLLSGYSSESQVIRLKMRGITEASEPVMGIRIILEQRAEFSPGAGIPEIYAASLKLEAELPLLKRILWNWRWTLFVWSSMGFFVFELLLALICYPVYFPGVDITLQLLRLAHDFGDQTTVDIITLRATARKQPNHGPRLGDAKVAFRVRTNYHKGKWARQYCIIRRCSWSCRQRQCQQEADTNRAKIMSKVPRFVTKANGPWTNHGLQSSCMNAKW</sequence>
<dbReference type="CDD" id="cd23995">
    <property type="entry name" value="Seipin_BSCL2_like"/>
    <property type="match status" value="1"/>
</dbReference>
<dbReference type="Pfam" id="PF06775">
    <property type="entry name" value="Seipin"/>
    <property type="match status" value="1"/>
</dbReference>
<dbReference type="Gramene" id="OBART09G17620.1">
    <property type="protein sequence ID" value="OBART09G17620.1"/>
    <property type="gene ID" value="OBART09G17620"/>
</dbReference>
<proteinExistence type="predicted"/>
<comment type="subcellular location">
    <subcellularLocation>
        <location evidence="1">Endoplasmic reticulum membrane</location>
        <topology evidence="1">Multi-pass membrane protein</topology>
    </subcellularLocation>
</comment>
<evidence type="ECO:0000256" key="4">
    <source>
        <dbReference type="ARBA" id="ARBA00022989"/>
    </source>
</evidence>
<dbReference type="PaxDb" id="65489-OBART09G17620.1"/>
<accession>A0A0D3H9C9</accession>
<dbReference type="AlphaFoldDB" id="A0A0D3H9C9"/>
<keyword evidence="10" id="KW-1185">Reference proteome</keyword>
<feature type="compositionally biased region" description="Pro residues" evidence="7">
    <location>
        <begin position="123"/>
        <end position="134"/>
    </location>
</feature>
<dbReference type="PANTHER" id="PTHR21212">
    <property type="entry name" value="BERNARDINELLI-SEIP CONGENITAL LIPODYSTROPHY 2 HOMOLOG BSCL2 PROTEIN"/>
    <property type="match status" value="1"/>
</dbReference>
<evidence type="ECO:0000256" key="5">
    <source>
        <dbReference type="ARBA" id="ARBA00023098"/>
    </source>
</evidence>
<evidence type="ECO:0008006" key="11">
    <source>
        <dbReference type="Google" id="ProtNLM"/>
    </source>
</evidence>
<dbReference type="InterPro" id="IPR009617">
    <property type="entry name" value="Seipin"/>
</dbReference>
<evidence type="ECO:0000256" key="7">
    <source>
        <dbReference type="SAM" id="MobiDB-lite"/>
    </source>
</evidence>
<feature type="compositionally biased region" description="Basic residues" evidence="7">
    <location>
        <begin position="43"/>
        <end position="52"/>
    </location>
</feature>
<protein>
    <recommendedName>
        <fullName evidence="11">Seipin</fullName>
    </recommendedName>
</protein>
<dbReference type="GO" id="GO:0140042">
    <property type="term" value="P:lipid droplet formation"/>
    <property type="evidence" value="ECO:0007669"/>
    <property type="project" value="UniProtKB-ARBA"/>
</dbReference>
<keyword evidence="3" id="KW-0256">Endoplasmic reticulum</keyword>
<feature type="compositionally biased region" description="Low complexity" evidence="7">
    <location>
        <begin position="1"/>
        <end position="15"/>
    </location>
</feature>